<dbReference type="InterPro" id="IPR023201">
    <property type="entry name" value="SecY_dom_sf"/>
</dbReference>
<dbReference type="AlphaFoldDB" id="A0A0C7NVK7"/>
<evidence type="ECO:0000256" key="8">
    <source>
        <dbReference type="ARBA" id="ARBA00023136"/>
    </source>
</evidence>
<dbReference type="STRING" id="1006576.DTL3_0177"/>
<dbReference type="PATRIC" id="fig|1006576.9.peg.172"/>
<evidence type="ECO:0000256" key="7">
    <source>
        <dbReference type="ARBA" id="ARBA00023010"/>
    </source>
</evidence>
<dbReference type="Proteomes" id="UP000032809">
    <property type="component" value="Chromosome I"/>
</dbReference>
<keyword evidence="3 12" id="KW-0813">Transport</keyword>
<dbReference type="GO" id="GO:0006605">
    <property type="term" value="P:protein targeting"/>
    <property type="evidence" value="ECO:0007669"/>
    <property type="project" value="UniProtKB-UniRule"/>
</dbReference>
<keyword evidence="6 12" id="KW-1133">Transmembrane helix</keyword>
<dbReference type="InterPro" id="IPR002208">
    <property type="entry name" value="SecY/SEC61-alpha"/>
</dbReference>
<keyword evidence="5 12" id="KW-0653">Protein transport</keyword>
<feature type="transmembrane region" description="Helical" evidence="12">
    <location>
        <begin position="292"/>
        <end position="315"/>
    </location>
</feature>
<organism evidence="16 17">
    <name type="scientific">Defluviitoga tunisiensis</name>
    <dbReference type="NCBI Taxonomy" id="1006576"/>
    <lineage>
        <taxon>Bacteria</taxon>
        <taxon>Thermotogati</taxon>
        <taxon>Thermotogota</taxon>
        <taxon>Thermotogae</taxon>
        <taxon>Petrotogales</taxon>
        <taxon>Petrotogaceae</taxon>
        <taxon>Defluviitoga</taxon>
    </lineage>
</organism>
<feature type="transmembrane region" description="Helical" evidence="12">
    <location>
        <begin position="48"/>
        <end position="68"/>
    </location>
</feature>
<dbReference type="PIRSF" id="PIRSF004557">
    <property type="entry name" value="SecY"/>
    <property type="match status" value="1"/>
</dbReference>
<dbReference type="EMBL" id="LN824141">
    <property type="protein sequence ID" value="CEP77508.1"/>
    <property type="molecule type" value="Genomic_DNA"/>
</dbReference>
<reference evidence="17" key="1">
    <citation type="submission" date="2014-11" db="EMBL/GenBank/DDBJ databases">
        <authorList>
            <person name="Wibberg D."/>
        </authorList>
    </citation>
    <scope>NUCLEOTIDE SEQUENCE [LARGE SCALE GENOMIC DNA]</scope>
    <source>
        <strain evidence="17">L3</strain>
    </source>
</reference>
<feature type="transmembrane region" description="Helical" evidence="12">
    <location>
        <begin position="356"/>
        <end position="374"/>
    </location>
</feature>
<protein>
    <recommendedName>
        <fullName evidence="9 12">Protein translocase subunit SecY</fullName>
    </recommendedName>
</protein>
<keyword evidence="7 12" id="KW-0811">Translocation</keyword>
<dbReference type="GO" id="GO:0043952">
    <property type="term" value="P:protein transport by the Sec complex"/>
    <property type="evidence" value="ECO:0007669"/>
    <property type="project" value="UniProtKB-UniRule"/>
</dbReference>
<evidence type="ECO:0000256" key="15">
    <source>
        <dbReference type="RuleBase" id="RU004349"/>
    </source>
</evidence>
<evidence type="ECO:0000256" key="4">
    <source>
        <dbReference type="ARBA" id="ARBA00022692"/>
    </source>
</evidence>
<dbReference type="GO" id="GO:0065002">
    <property type="term" value="P:intracellular protein transmembrane transport"/>
    <property type="evidence" value="ECO:0007669"/>
    <property type="project" value="UniProtKB-UniRule"/>
</dbReference>
<feature type="transmembrane region" description="Helical" evidence="12">
    <location>
        <begin position="181"/>
        <end position="198"/>
    </location>
</feature>
<feature type="transmembrane region" description="Helical" evidence="12">
    <location>
        <begin position="264"/>
        <end position="286"/>
    </location>
</feature>
<accession>A0A0C7NVK7</accession>
<feature type="transmembrane region" description="Helical" evidence="12">
    <location>
        <begin position="18"/>
        <end position="36"/>
    </location>
</feature>
<evidence type="ECO:0000256" key="14">
    <source>
        <dbReference type="RuleBase" id="RU003484"/>
    </source>
</evidence>
<evidence type="ECO:0000256" key="3">
    <source>
        <dbReference type="ARBA" id="ARBA00022448"/>
    </source>
</evidence>
<dbReference type="NCBIfam" id="TIGR00967">
    <property type="entry name" value="3a0501s007"/>
    <property type="match status" value="1"/>
</dbReference>
<evidence type="ECO:0000256" key="6">
    <source>
        <dbReference type="ARBA" id="ARBA00022989"/>
    </source>
</evidence>
<feature type="transmembrane region" description="Helical" evidence="12">
    <location>
        <begin position="210"/>
        <end position="230"/>
    </location>
</feature>
<evidence type="ECO:0000256" key="10">
    <source>
        <dbReference type="ARBA" id="ARBA00057692"/>
    </source>
</evidence>
<dbReference type="HAMAP" id="MF_01465">
    <property type="entry name" value="SecY"/>
    <property type="match status" value="1"/>
</dbReference>
<dbReference type="HOGENOM" id="CLU_030313_0_0_0"/>
<keyword evidence="4 12" id="KW-0812">Transmembrane</keyword>
<gene>
    <name evidence="12 16" type="primary">secY</name>
    <name evidence="16" type="ORF">DTL3_0177</name>
</gene>
<name>A0A0C7NVK7_DEFTU</name>
<dbReference type="Gene3D" id="1.10.3370.10">
    <property type="entry name" value="SecY subunit domain"/>
    <property type="match status" value="1"/>
</dbReference>
<keyword evidence="8 12" id="KW-0472">Membrane</keyword>
<comment type="similarity">
    <text evidence="2 12 15">Belongs to the SecY/SEC61-alpha family.</text>
</comment>
<dbReference type="SUPFAM" id="SSF103491">
    <property type="entry name" value="Preprotein translocase SecY subunit"/>
    <property type="match status" value="1"/>
</dbReference>
<dbReference type="FunFam" id="1.10.3370.10:FF:000001">
    <property type="entry name" value="Preprotein translocase subunit SecY"/>
    <property type="match status" value="1"/>
</dbReference>
<feature type="transmembrane region" description="Helical" evidence="12">
    <location>
        <begin position="380"/>
        <end position="401"/>
    </location>
</feature>
<dbReference type="PANTHER" id="PTHR10906">
    <property type="entry name" value="SECY/SEC61-ALPHA FAMILY MEMBER"/>
    <property type="match status" value="1"/>
</dbReference>
<evidence type="ECO:0000313" key="17">
    <source>
        <dbReference type="Proteomes" id="UP000032809"/>
    </source>
</evidence>
<evidence type="ECO:0000256" key="11">
    <source>
        <dbReference type="ARBA" id="ARBA00063838"/>
    </source>
</evidence>
<comment type="function">
    <text evidence="10 12 13">The central subunit of the protein translocation channel SecYEG. Consists of two halves formed by TMs 1-5 and 6-10. These two domains form a lateral gate at the front which open onto the bilayer between TMs 2 and 7, and are clamped together by SecE at the back. The channel is closed by both a pore ring composed of hydrophobic SecY resides and a short helix (helix 2A) on the extracellular side of the membrane which forms a plug. The plug probably moves laterally to allow the channel to open. The ring and the pore may move independently.</text>
</comment>
<evidence type="ECO:0000256" key="1">
    <source>
        <dbReference type="ARBA" id="ARBA00004429"/>
    </source>
</evidence>
<dbReference type="PROSITE" id="PS00755">
    <property type="entry name" value="SECY_1"/>
    <property type="match status" value="1"/>
</dbReference>
<feature type="transmembrane region" description="Helical" evidence="12">
    <location>
        <begin position="117"/>
        <end position="138"/>
    </location>
</feature>
<evidence type="ECO:0000256" key="13">
    <source>
        <dbReference type="RuleBase" id="RU000537"/>
    </source>
</evidence>
<evidence type="ECO:0000256" key="5">
    <source>
        <dbReference type="ARBA" id="ARBA00022927"/>
    </source>
</evidence>
<evidence type="ECO:0000313" key="16">
    <source>
        <dbReference type="EMBL" id="CEP77508.1"/>
    </source>
</evidence>
<evidence type="ECO:0000256" key="12">
    <source>
        <dbReference type="HAMAP-Rule" id="MF_01465"/>
    </source>
</evidence>
<dbReference type="InterPro" id="IPR026593">
    <property type="entry name" value="SecY"/>
</dbReference>
<keyword evidence="12" id="KW-1003">Cell membrane</keyword>
<comment type="caution">
    <text evidence="12">Lacks conserved residue(s) required for the propagation of feature annotation.</text>
</comment>
<dbReference type="InterPro" id="IPR030659">
    <property type="entry name" value="SecY_CS"/>
</dbReference>
<dbReference type="PRINTS" id="PR00303">
    <property type="entry name" value="SECYTRNLCASE"/>
</dbReference>
<dbReference type="GO" id="GO:0005886">
    <property type="term" value="C:plasma membrane"/>
    <property type="evidence" value="ECO:0007669"/>
    <property type="project" value="UniProtKB-SubCell"/>
</dbReference>
<feature type="transmembrane region" description="Helical" evidence="12">
    <location>
        <begin position="74"/>
        <end position="97"/>
    </location>
</feature>
<keyword evidence="17" id="KW-1185">Reference proteome</keyword>
<evidence type="ECO:0000256" key="9">
    <source>
        <dbReference type="ARBA" id="ARBA00039733"/>
    </source>
</evidence>
<feature type="transmembrane region" description="Helical" evidence="12">
    <location>
        <begin position="150"/>
        <end position="169"/>
    </location>
</feature>
<sequence length="426" mass="46066">MFKAFRDAFKIPELRQRILFTLIALIAFRVGIYIPIPGINVQAWQAALGGASAGAIGGFIGFFNVFAGGALSNLSIFVLSVTPYITASIIFQLLAAVIPSLKEMLQEGESGRKKFEFYTRITTIVLAFGQGLLMAFAAKNYKSPNISSGLFIFLSTVSIAAGTMFLLWLGEIITEKGIGNGVSILIFAGIVSSYPTYAVEALIGLTPLEWVLLIAIAIFIVISVVAVQLAERRVNIQYAKRVVGTKVYGGSSTYLPIKVNGGGVMPIIFASAIMTLPSMIAGITPTPVDDKLFAVGSALYLVLYGLLIFFFTFFYSSVVMDPTEVADNIKNYGGFIPGIRPGKPTVNYISTITNRINFIGAVFLVIIALVPYLIRGASGMQQIWIGGTSTLIAVGVALDIVQQMEQHMMLRQYEGFLRKGRLRGGR</sequence>
<comment type="subcellular location">
    <subcellularLocation>
        <location evidence="1">Cell inner membrane</location>
        <topology evidence="1">Multi-pass membrane protein</topology>
    </subcellularLocation>
    <subcellularLocation>
        <location evidence="12">Cell membrane</location>
        <topology evidence="12">Multi-pass membrane protein</topology>
    </subcellularLocation>
    <subcellularLocation>
        <location evidence="14">Membrane</location>
        <topology evidence="14">Multi-pass membrane protein</topology>
    </subcellularLocation>
</comment>
<dbReference type="KEGG" id="dtn:DTL3_0177"/>
<dbReference type="OrthoDB" id="9809248at2"/>
<dbReference type="Pfam" id="PF00344">
    <property type="entry name" value="SecY"/>
    <property type="match status" value="1"/>
</dbReference>
<comment type="subunit">
    <text evidence="11 12">Component of the Sec protein translocase complex. Heterotrimer consisting of SecY, SecE and SecG subunits. The heterotrimers can form oligomers, although 1 heterotrimer is thought to be able to translocate proteins. Interacts with the ribosome. Interacts with SecDF, and other proteins may be involved. Interacts with SecA.</text>
</comment>
<dbReference type="PROSITE" id="PS00756">
    <property type="entry name" value="SECY_2"/>
    <property type="match status" value="1"/>
</dbReference>
<evidence type="ECO:0000256" key="2">
    <source>
        <dbReference type="ARBA" id="ARBA00005751"/>
    </source>
</evidence>
<dbReference type="RefSeq" id="WP_045087120.1">
    <property type="nucleotide sequence ID" value="NZ_LN824141.1"/>
</dbReference>
<proteinExistence type="inferred from homology"/>